<evidence type="ECO:0000256" key="1">
    <source>
        <dbReference type="SAM" id="MobiDB-lite"/>
    </source>
</evidence>
<protein>
    <submittedName>
        <fullName evidence="3">Uncharacterized protein</fullName>
    </submittedName>
</protein>
<reference evidence="3 4" key="1">
    <citation type="submission" date="2019-12" db="EMBL/GenBank/DDBJ databases">
        <title>Nesterenkonia muleiensis sp. nov., a novel actinobacterium isolated from sap of Populus euphratica.</title>
        <authorList>
            <person name="Wang R."/>
        </authorList>
    </citation>
    <scope>NUCLEOTIDE SEQUENCE [LARGE SCALE GENOMIC DNA]</scope>
    <source>
        <strain evidence="3 4">F10</strain>
    </source>
</reference>
<organism evidence="3 4">
    <name type="scientific">Nesterenkonia alkaliphila</name>
    <dbReference type="NCBI Taxonomy" id="1463631"/>
    <lineage>
        <taxon>Bacteria</taxon>
        <taxon>Bacillati</taxon>
        <taxon>Actinomycetota</taxon>
        <taxon>Actinomycetes</taxon>
        <taxon>Micrococcales</taxon>
        <taxon>Micrococcaceae</taxon>
        <taxon>Nesterenkonia</taxon>
    </lineage>
</organism>
<evidence type="ECO:0000313" key="4">
    <source>
        <dbReference type="Proteomes" id="UP000460157"/>
    </source>
</evidence>
<evidence type="ECO:0000256" key="2">
    <source>
        <dbReference type="SAM" id="Phobius"/>
    </source>
</evidence>
<dbReference type="AlphaFoldDB" id="A0A7K1UKN0"/>
<sequence>MNQPRHSHPGQSHPGHSQQAPHPGSPTYAPVPNLSAPGEPAQPESARSGSLLLPVLAWGLGLVLAAVAAVVAVWQVNERLYSPEVTAERYWEAVSSASSAEALGEFSAVPGFARDSEVDNLLLTSAPLAYSAEQISSAQLSEGDDAAQLSFTALGEQFTTEIPLTRTGSTWGFFDTWEVAPQAVTWFQVEVPGAPEGAIGQIRVNGEPVNLEGETARLSALVPTVAEISIDSQWLVGSAEHVVVAAEDPSAAAQQVVMELEASDEAVDLLHEELAAYFESCEQQVLMPSGCPVGHSTTNQVDADTIEWSFPDPEDFELSFDAEGWHVHFEDPVAEISYQARHHHTGEELEQTEQYPFDLDIQVGASGEDLVVSVRGSS</sequence>
<evidence type="ECO:0000313" key="3">
    <source>
        <dbReference type="EMBL" id="MVT26984.1"/>
    </source>
</evidence>
<accession>A0A7K1UKN0</accession>
<name>A0A7K1UKN0_9MICC</name>
<feature type="compositionally biased region" description="Low complexity" evidence="1">
    <location>
        <begin position="9"/>
        <end position="19"/>
    </location>
</feature>
<keyword evidence="4" id="KW-1185">Reference proteome</keyword>
<dbReference type="EMBL" id="WRPM01000081">
    <property type="protein sequence ID" value="MVT26984.1"/>
    <property type="molecule type" value="Genomic_DNA"/>
</dbReference>
<keyword evidence="2" id="KW-0472">Membrane</keyword>
<feature type="transmembrane region" description="Helical" evidence="2">
    <location>
        <begin position="51"/>
        <end position="74"/>
    </location>
</feature>
<comment type="caution">
    <text evidence="3">The sequence shown here is derived from an EMBL/GenBank/DDBJ whole genome shotgun (WGS) entry which is preliminary data.</text>
</comment>
<dbReference type="OrthoDB" id="3818356at2"/>
<proteinExistence type="predicted"/>
<dbReference type="Proteomes" id="UP000460157">
    <property type="component" value="Unassembled WGS sequence"/>
</dbReference>
<keyword evidence="2" id="KW-0812">Transmembrane</keyword>
<gene>
    <name evidence="3" type="ORF">GNZ21_11540</name>
</gene>
<keyword evidence="2" id="KW-1133">Transmembrane helix</keyword>
<feature type="region of interest" description="Disordered" evidence="1">
    <location>
        <begin position="1"/>
        <end position="46"/>
    </location>
</feature>
<dbReference type="RefSeq" id="WP_157324502.1">
    <property type="nucleotide sequence ID" value="NZ_BMFX01000011.1"/>
</dbReference>